<reference evidence="1" key="1">
    <citation type="journal article" date="2021" name="Sci. Adv.">
        <title>The American lobster genome reveals insights on longevity, neural, and immune adaptations.</title>
        <authorList>
            <person name="Polinski J.M."/>
            <person name="Zimin A.V."/>
            <person name="Clark K.F."/>
            <person name="Kohn A.B."/>
            <person name="Sadowski N."/>
            <person name="Timp W."/>
            <person name="Ptitsyn A."/>
            <person name="Khanna P."/>
            <person name="Romanova D.Y."/>
            <person name="Williams P."/>
            <person name="Greenwood S.J."/>
            <person name="Moroz L.L."/>
            <person name="Walt D.R."/>
            <person name="Bodnar A.G."/>
        </authorList>
    </citation>
    <scope>NUCLEOTIDE SEQUENCE</scope>
    <source>
        <strain evidence="1">GMGI-L3</strain>
    </source>
</reference>
<proteinExistence type="predicted"/>
<organism evidence="1 2">
    <name type="scientific">Homarus americanus</name>
    <name type="common">American lobster</name>
    <dbReference type="NCBI Taxonomy" id="6706"/>
    <lineage>
        <taxon>Eukaryota</taxon>
        <taxon>Metazoa</taxon>
        <taxon>Ecdysozoa</taxon>
        <taxon>Arthropoda</taxon>
        <taxon>Crustacea</taxon>
        <taxon>Multicrustacea</taxon>
        <taxon>Malacostraca</taxon>
        <taxon>Eumalacostraca</taxon>
        <taxon>Eucarida</taxon>
        <taxon>Decapoda</taxon>
        <taxon>Pleocyemata</taxon>
        <taxon>Astacidea</taxon>
        <taxon>Nephropoidea</taxon>
        <taxon>Nephropidae</taxon>
        <taxon>Homarus</taxon>
    </lineage>
</organism>
<keyword evidence="2" id="KW-1185">Reference proteome</keyword>
<accession>A0A8J5MJR9</accession>
<protein>
    <submittedName>
        <fullName evidence="1">Uncharacterized protein</fullName>
    </submittedName>
</protein>
<dbReference type="AlphaFoldDB" id="A0A8J5MJR9"/>
<name>A0A8J5MJR9_HOMAM</name>
<dbReference type="Proteomes" id="UP000747542">
    <property type="component" value="Unassembled WGS sequence"/>
</dbReference>
<evidence type="ECO:0000313" key="1">
    <source>
        <dbReference type="EMBL" id="KAG7154009.1"/>
    </source>
</evidence>
<gene>
    <name evidence="1" type="ORF">Hamer_G020072</name>
</gene>
<dbReference type="EMBL" id="JAHLQT010045843">
    <property type="protein sequence ID" value="KAG7154009.1"/>
    <property type="molecule type" value="Genomic_DNA"/>
</dbReference>
<evidence type="ECO:0000313" key="2">
    <source>
        <dbReference type="Proteomes" id="UP000747542"/>
    </source>
</evidence>
<sequence>MVFDRSLYDFSCPSAGSTPSASALAGYSYSQGWTTPLGYVQYNLTYFSRGPGRLDLLCYLGTIRP</sequence>
<comment type="caution">
    <text evidence="1">The sequence shown here is derived from an EMBL/GenBank/DDBJ whole genome shotgun (WGS) entry which is preliminary data.</text>
</comment>